<feature type="compositionally biased region" description="Gly residues" evidence="1">
    <location>
        <begin position="641"/>
        <end position="650"/>
    </location>
</feature>
<feature type="region of interest" description="Disordered" evidence="1">
    <location>
        <begin position="66"/>
        <end position="127"/>
    </location>
</feature>
<feature type="compositionally biased region" description="Low complexity" evidence="1">
    <location>
        <begin position="166"/>
        <end position="177"/>
    </location>
</feature>
<feature type="compositionally biased region" description="Basic and acidic residues" evidence="1">
    <location>
        <begin position="569"/>
        <end position="586"/>
    </location>
</feature>
<comment type="caution">
    <text evidence="2">The sequence shown here is derived from an EMBL/GenBank/DDBJ whole genome shotgun (WGS) entry which is preliminary data.</text>
</comment>
<reference evidence="2 3" key="1">
    <citation type="submission" date="2018-04" db="EMBL/GenBank/DDBJ databases">
        <title>The genome of golden apple snail Pomacea canaliculata provides insight into stress tolerance and invasive adaptation.</title>
        <authorList>
            <person name="Liu C."/>
            <person name="Liu B."/>
            <person name="Ren Y."/>
            <person name="Zhang Y."/>
            <person name="Wang H."/>
            <person name="Li S."/>
            <person name="Jiang F."/>
            <person name="Yin L."/>
            <person name="Zhang G."/>
            <person name="Qian W."/>
            <person name="Fan W."/>
        </authorList>
    </citation>
    <scope>NUCLEOTIDE SEQUENCE [LARGE SCALE GENOMIC DNA]</scope>
    <source>
        <strain evidence="2">SZHN2017</strain>
        <tissue evidence="2">Muscle</tissue>
    </source>
</reference>
<feature type="compositionally biased region" description="Basic and acidic residues" evidence="1">
    <location>
        <begin position="688"/>
        <end position="704"/>
    </location>
</feature>
<feature type="compositionally biased region" description="Basic and acidic residues" evidence="1">
    <location>
        <begin position="897"/>
        <end position="907"/>
    </location>
</feature>
<feature type="compositionally biased region" description="Polar residues" evidence="1">
    <location>
        <begin position="102"/>
        <end position="127"/>
    </location>
</feature>
<dbReference type="AlphaFoldDB" id="A0A2T7PTN0"/>
<feature type="compositionally biased region" description="Gly residues" evidence="1">
    <location>
        <begin position="212"/>
        <end position="229"/>
    </location>
</feature>
<dbReference type="Proteomes" id="UP000245119">
    <property type="component" value="Linkage Group LG2"/>
</dbReference>
<feature type="region of interest" description="Disordered" evidence="1">
    <location>
        <begin position="135"/>
        <end position="154"/>
    </location>
</feature>
<keyword evidence="3" id="KW-1185">Reference proteome</keyword>
<name>A0A2T7PTN0_POMCA</name>
<dbReference type="EMBL" id="PZQS01000002">
    <property type="protein sequence ID" value="PVD36769.1"/>
    <property type="molecule type" value="Genomic_DNA"/>
</dbReference>
<feature type="compositionally biased region" description="Gly residues" evidence="1">
    <location>
        <begin position="289"/>
        <end position="320"/>
    </location>
</feature>
<feature type="compositionally biased region" description="Basic and acidic residues" evidence="1">
    <location>
        <begin position="514"/>
        <end position="528"/>
    </location>
</feature>
<accession>A0A2T7PTN0</accession>
<organism evidence="2 3">
    <name type="scientific">Pomacea canaliculata</name>
    <name type="common">Golden apple snail</name>
    <dbReference type="NCBI Taxonomy" id="400727"/>
    <lineage>
        <taxon>Eukaryota</taxon>
        <taxon>Metazoa</taxon>
        <taxon>Spiralia</taxon>
        <taxon>Lophotrochozoa</taxon>
        <taxon>Mollusca</taxon>
        <taxon>Gastropoda</taxon>
        <taxon>Caenogastropoda</taxon>
        <taxon>Architaenioglossa</taxon>
        <taxon>Ampullarioidea</taxon>
        <taxon>Ampullariidae</taxon>
        <taxon>Pomacea</taxon>
    </lineage>
</organism>
<feature type="region of interest" description="Disordered" evidence="1">
    <location>
        <begin position="166"/>
        <end position="986"/>
    </location>
</feature>
<proteinExistence type="predicted"/>
<sequence>MMWSRGCSPYINKGDAEFSCSPGGTTIPTIIATTTPSTAATTEHVGYVGHVDLTLMTSSRQFLSPDVGPALHPHGHHHHHHHGVTSGTGTGTSGLERVPSANRLQPQSSTETSGLGETVTSGFSSQESVHSAASYNFNPSASSTTIAPANPNEEDVEDDDIIAHTTTTSSLSAASTSRTGRYSNPSPQEARPTDGWRTGIDRPHRLAWNDGNGQGGDNEGRAGGRGGGIVQRRQDARRTGHSSSGVGDYAASRSAVAQSEGREKEEKGRKKRAPEDRHAAGDCVRECDVGGGGGCGGGCGARGGGGSGGNSSGGGCGGKGEVTVAGEQKAGGGNFGERSRRCEIDRTLPRSGRLRDGAGGSEEKRGGRERTGSSCGNSPPDSGAPPFPAADRPRGRERDGAAARGEDRDHKVLARRNRDSSQGKSSAREKDGGTAGRSDGRLRAKEEGQAAQDVQRQRESRGRRDSGKKSGVRLDNERRRERNLEKPKSRDSDASSAPIDGQQARHVASNGNRILEKQPSRDSGRGRSPDVQTPEEAAAHSNARRAKSASGNHRHAPARSPPPASSDVTAREFDHLVTSARGDRAARGPQHSAAEDGGSGLSALTERSYRDVKRGSFDEAGDGSCGERFLSAVSSSRRGGEGGSAAGGGREAADRGHVSRGACRSRDARVPLPPPPAATDVNTTHQVSDGHIKGNPRRDSRSDSVRVVQASAEPVTSSQQLHQLQRGGAAHEDLQRQRNAGRDRKSVDKGKRSEASRQADDRGRSGAVADRGRHASADTGPKPRQEGASLTGSCSKRGSDPPPLTSASDSPGRHTRLRDDRAAKVEGYAPGRSAGARELGSERRNITEEKSQPTRVSNSGAEHCDQKVIRVVEKEFTPDKASVSGVGSRPSRTYHVKFCEGRHKQSDYVHGSKTKQDRASRDDLPERSGGSVSRGAEQLDTRAAPRHDDRPRSESSVQPPRGVVRRSDAGSRNLRGSSERTDNSVQ</sequence>
<evidence type="ECO:0000313" key="3">
    <source>
        <dbReference type="Proteomes" id="UP000245119"/>
    </source>
</evidence>
<feature type="compositionally biased region" description="Basic and acidic residues" evidence="1">
    <location>
        <begin position="391"/>
        <end position="448"/>
    </location>
</feature>
<gene>
    <name evidence="2" type="ORF">C0Q70_03759</name>
</gene>
<feature type="compositionally biased region" description="Basic and acidic residues" evidence="1">
    <location>
        <begin position="977"/>
        <end position="986"/>
    </location>
</feature>
<feature type="compositionally biased region" description="Basic and acidic residues" evidence="1">
    <location>
        <begin position="914"/>
        <end position="926"/>
    </location>
</feature>
<feature type="compositionally biased region" description="Basic and acidic residues" evidence="1">
    <location>
        <begin position="729"/>
        <end position="785"/>
    </location>
</feature>
<feature type="compositionally biased region" description="Basic residues" evidence="1">
    <location>
        <begin position="542"/>
        <end position="557"/>
    </location>
</feature>
<feature type="compositionally biased region" description="Polar residues" evidence="1">
    <location>
        <begin position="135"/>
        <end position="147"/>
    </location>
</feature>
<feature type="compositionally biased region" description="Basic and acidic residues" evidence="1">
    <location>
        <begin position="337"/>
        <end position="371"/>
    </location>
</feature>
<protein>
    <submittedName>
        <fullName evidence="2">Uncharacterized protein</fullName>
    </submittedName>
</protein>
<feature type="compositionally biased region" description="Basic and acidic residues" evidence="1">
    <location>
        <begin position="191"/>
        <end position="204"/>
    </location>
</feature>
<feature type="compositionally biased region" description="Basic and acidic residues" evidence="1">
    <location>
        <begin position="862"/>
        <end position="878"/>
    </location>
</feature>
<evidence type="ECO:0000313" key="2">
    <source>
        <dbReference type="EMBL" id="PVD36769.1"/>
    </source>
</evidence>
<dbReference type="OrthoDB" id="6249883at2759"/>
<feature type="compositionally biased region" description="Basic and acidic residues" evidence="1">
    <location>
        <begin position="937"/>
        <end position="953"/>
    </location>
</feature>
<evidence type="ECO:0000256" key="1">
    <source>
        <dbReference type="SAM" id="MobiDB-lite"/>
    </source>
</evidence>
<feature type="compositionally biased region" description="Basic and acidic residues" evidence="1">
    <location>
        <begin position="260"/>
        <end position="288"/>
    </location>
</feature>
<feature type="compositionally biased region" description="Basic and acidic residues" evidence="1">
    <location>
        <begin position="839"/>
        <end position="852"/>
    </location>
</feature>
<feature type="compositionally biased region" description="Basic and acidic residues" evidence="1">
    <location>
        <begin position="455"/>
        <end position="493"/>
    </location>
</feature>
<feature type="compositionally biased region" description="Polar residues" evidence="1">
    <location>
        <begin position="714"/>
        <end position="723"/>
    </location>
</feature>
<feature type="compositionally biased region" description="Polar residues" evidence="1">
    <location>
        <begin position="178"/>
        <end position="187"/>
    </location>
</feature>
<feature type="compositionally biased region" description="Basic and acidic residues" evidence="1">
    <location>
        <begin position="607"/>
        <end position="617"/>
    </location>
</feature>
<feature type="compositionally biased region" description="Basic residues" evidence="1">
    <location>
        <begin position="73"/>
        <end position="83"/>
    </location>
</feature>